<accession>A0AAV2CJN1</accession>
<feature type="region of interest" description="Disordered" evidence="1">
    <location>
        <begin position="83"/>
        <end position="225"/>
    </location>
</feature>
<feature type="compositionally biased region" description="Polar residues" evidence="1">
    <location>
        <begin position="197"/>
        <end position="212"/>
    </location>
</feature>
<dbReference type="Proteomes" id="UP001497516">
    <property type="component" value="Chromosome 1"/>
</dbReference>
<dbReference type="InterPro" id="IPR039300">
    <property type="entry name" value="JASON"/>
</dbReference>
<reference evidence="2 3" key="1">
    <citation type="submission" date="2024-04" db="EMBL/GenBank/DDBJ databases">
        <authorList>
            <person name="Fracassetti M."/>
        </authorList>
    </citation>
    <scope>NUCLEOTIDE SEQUENCE [LARGE SCALE GENOMIC DNA]</scope>
</reference>
<evidence type="ECO:0000256" key="1">
    <source>
        <dbReference type="SAM" id="MobiDB-lite"/>
    </source>
</evidence>
<feature type="region of interest" description="Disordered" evidence="1">
    <location>
        <begin position="12"/>
        <end position="62"/>
    </location>
</feature>
<dbReference type="PANTHER" id="PTHR33318:SF16">
    <property type="entry name" value="FK506-BINDING NUCLEAR-LIKE PROTEIN"/>
    <property type="match status" value="1"/>
</dbReference>
<evidence type="ECO:0000313" key="3">
    <source>
        <dbReference type="Proteomes" id="UP001497516"/>
    </source>
</evidence>
<feature type="compositionally biased region" description="Basic and acidic residues" evidence="1">
    <location>
        <begin position="215"/>
        <end position="225"/>
    </location>
</feature>
<dbReference type="AlphaFoldDB" id="A0AAV2CJN1"/>
<dbReference type="GO" id="GO:0007142">
    <property type="term" value="P:male meiosis II"/>
    <property type="evidence" value="ECO:0007669"/>
    <property type="project" value="InterPro"/>
</dbReference>
<dbReference type="PANTHER" id="PTHR33318">
    <property type="entry name" value="ASPARTYL/GLUTAMYL-TRNA(ASN/GLN) AMIDOTRANSFERASE SUBUNIT"/>
    <property type="match status" value="1"/>
</dbReference>
<feature type="compositionally biased region" description="Acidic residues" evidence="1">
    <location>
        <begin position="143"/>
        <end position="177"/>
    </location>
</feature>
<name>A0AAV2CJN1_9ROSI</name>
<proteinExistence type="predicted"/>
<feature type="compositionally biased region" description="Basic and acidic residues" evidence="1">
    <location>
        <begin position="95"/>
        <end position="111"/>
    </location>
</feature>
<dbReference type="EMBL" id="OZ034813">
    <property type="protein sequence ID" value="CAL1355988.1"/>
    <property type="molecule type" value="Genomic_DNA"/>
</dbReference>
<organism evidence="2 3">
    <name type="scientific">Linum trigynum</name>
    <dbReference type="NCBI Taxonomy" id="586398"/>
    <lineage>
        <taxon>Eukaryota</taxon>
        <taxon>Viridiplantae</taxon>
        <taxon>Streptophyta</taxon>
        <taxon>Embryophyta</taxon>
        <taxon>Tracheophyta</taxon>
        <taxon>Spermatophyta</taxon>
        <taxon>Magnoliopsida</taxon>
        <taxon>eudicotyledons</taxon>
        <taxon>Gunneridae</taxon>
        <taxon>Pentapetalae</taxon>
        <taxon>rosids</taxon>
        <taxon>fabids</taxon>
        <taxon>Malpighiales</taxon>
        <taxon>Linaceae</taxon>
        <taxon>Linum</taxon>
    </lineage>
</organism>
<evidence type="ECO:0000313" key="2">
    <source>
        <dbReference type="EMBL" id="CAL1355988.1"/>
    </source>
</evidence>
<gene>
    <name evidence="2" type="ORF">LTRI10_LOCUS3714</name>
</gene>
<sequence length="319" mass="36287">MGCLMGCFGLSSKRKRRKPPSRILPRDQGFGSYEQLGNSGAMDIESNEEMMRKQTKRSPLKGKIRKKVSFNLNVMAYEPISSQDDSSLSLWVGDEDGKTEEIGNKRGKTVEEPPPSPAEEDPIATKLASYPSNYRYRNCIDHFDEDEDEEEEDDFYGESDLDSDEDYDEEEEKEEVEGGQLGDIEELRRRTIGIQDKQVSQPFNSLQVSPNSGKWPEKNDQNARERSQYIHSVLNPVENLAQWKEIKAKGKQQQQQKKENTESMLLPVQGVAVASSLSNWLASPLVNCQPKTEVDRTRARSWRSREETLGITDITNLST</sequence>
<keyword evidence="3" id="KW-1185">Reference proteome</keyword>
<protein>
    <submittedName>
        <fullName evidence="2">Uncharacterized protein</fullName>
    </submittedName>
</protein>
<feature type="compositionally biased region" description="Basic residues" evidence="1">
    <location>
        <begin position="53"/>
        <end position="62"/>
    </location>
</feature>